<dbReference type="SUPFAM" id="SSF69318">
    <property type="entry name" value="Integrin alpha N-terminal domain"/>
    <property type="match status" value="1"/>
</dbReference>
<evidence type="ECO:0000259" key="3">
    <source>
        <dbReference type="Pfam" id="PF07593"/>
    </source>
</evidence>
<reference evidence="4 5" key="1">
    <citation type="submission" date="2020-10" db="EMBL/GenBank/DDBJ databases">
        <title>Complete genome sequence of Paludibaculum fermentans P105T, a facultatively anaerobic acidobacterium capable of dissimilatory Fe(III) reduction.</title>
        <authorList>
            <person name="Dedysh S.N."/>
            <person name="Beletsky A.V."/>
            <person name="Kulichevskaya I.S."/>
            <person name="Mardanov A.V."/>
            <person name="Ravin N.V."/>
        </authorList>
    </citation>
    <scope>NUCLEOTIDE SEQUENCE [LARGE SCALE GENOMIC DNA]</scope>
    <source>
        <strain evidence="4 5">P105</strain>
    </source>
</reference>
<dbReference type="InterPro" id="IPR028994">
    <property type="entry name" value="Integrin_alpha_N"/>
</dbReference>
<dbReference type="InterPro" id="IPR011519">
    <property type="entry name" value="UnbV_ASPIC"/>
</dbReference>
<feature type="chain" id="PRO_5032438582" evidence="2">
    <location>
        <begin position="17"/>
        <end position="547"/>
    </location>
</feature>
<dbReference type="Gene3D" id="2.130.10.130">
    <property type="entry name" value="Integrin alpha, N-terminal"/>
    <property type="match status" value="3"/>
</dbReference>
<dbReference type="AlphaFoldDB" id="A0A7S7NM59"/>
<dbReference type="RefSeq" id="WP_194447815.1">
    <property type="nucleotide sequence ID" value="NZ_CP063849.1"/>
</dbReference>
<dbReference type="PANTHER" id="PTHR16026">
    <property type="entry name" value="CARTILAGE ACIDIC PROTEIN 1"/>
    <property type="match status" value="1"/>
</dbReference>
<gene>
    <name evidence="4" type="ORF">IRI77_25495</name>
</gene>
<evidence type="ECO:0000313" key="5">
    <source>
        <dbReference type="Proteomes" id="UP000593892"/>
    </source>
</evidence>
<dbReference type="KEGG" id="pfer:IRI77_25495"/>
<dbReference type="Pfam" id="PF07593">
    <property type="entry name" value="UnbV_ASPIC"/>
    <property type="match status" value="1"/>
</dbReference>
<evidence type="ECO:0000313" key="4">
    <source>
        <dbReference type="EMBL" id="QOY86146.1"/>
    </source>
</evidence>
<dbReference type="Proteomes" id="UP000593892">
    <property type="component" value="Chromosome"/>
</dbReference>
<dbReference type="InterPro" id="IPR027039">
    <property type="entry name" value="Crtac1"/>
</dbReference>
<dbReference type="EMBL" id="CP063849">
    <property type="protein sequence ID" value="QOY86146.1"/>
    <property type="molecule type" value="Genomic_DNA"/>
</dbReference>
<sequence length="547" mass="60052">MKLGRLVILMAATVWAADEGTLPVFTDITKAAGITFRHSYGDHHLDNIVEGTGAGACFFDYNNDGFQDIYFVTGVWTKSVSDNEGRELRGKLSGKLYRNNGNGTFTDVTAQAGVASMTFGSGCSAADYDNDGRVDLYLLNYGANTLYHNNGDGTFTDVSEKSGLADPRWSVSAVWLDYNNDGWLDVFVGNYLHYDDGKFRDFYPAQGYPGPLSYSGQANALYRNNGDGTFTEVTKEAGVYKPNGRAMSVTGADFNNDGFLDIFVANDAMENYFFENTGKGTFVEKALDLDIAYSEHGQGVSSMGPFFGDVNRDGWLDIFVPNLNYVSLFVYNPKEKHFDNQANAAGLSAMLGQYAGWGSVVFDYDHDGWPDLFTVHGNAHHEYVQEDTLVRNRHDGTFEDVSRRSGSYFNEKYVGRGAAWADIDNDGDIDLLVVNLNDAAKLLRNDGGNAKPWLMVDARLKFPTGSRTAIGARVTVTAAGLKMIDDVNPVRGYLSQGDARLHFGLAGAKEADTVEIRWPDGQVERLEHVKANQILKLEHAATAKAAR</sequence>
<proteinExistence type="predicted"/>
<evidence type="ECO:0000256" key="1">
    <source>
        <dbReference type="ARBA" id="ARBA00022729"/>
    </source>
</evidence>
<evidence type="ECO:0000256" key="2">
    <source>
        <dbReference type="SAM" id="SignalP"/>
    </source>
</evidence>
<keyword evidence="1 2" id="KW-0732">Signal</keyword>
<dbReference type="PANTHER" id="PTHR16026:SF0">
    <property type="entry name" value="CARTILAGE ACIDIC PROTEIN 1"/>
    <property type="match status" value="1"/>
</dbReference>
<keyword evidence="5" id="KW-1185">Reference proteome</keyword>
<name>A0A7S7NM59_PALFE</name>
<accession>A0A7S7NM59</accession>
<dbReference type="InterPro" id="IPR013517">
    <property type="entry name" value="FG-GAP"/>
</dbReference>
<protein>
    <submittedName>
        <fullName evidence="4">CRTAC1 family protein</fullName>
    </submittedName>
</protein>
<dbReference type="Pfam" id="PF13517">
    <property type="entry name" value="FG-GAP_3"/>
    <property type="match status" value="3"/>
</dbReference>
<feature type="signal peptide" evidence="2">
    <location>
        <begin position="1"/>
        <end position="16"/>
    </location>
</feature>
<feature type="domain" description="ASPIC/UnbV" evidence="3">
    <location>
        <begin position="469"/>
        <end position="535"/>
    </location>
</feature>
<organism evidence="4 5">
    <name type="scientific">Paludibaculum fermentans</name>
    <dbReference type="NCBI Taxonomy" id="1473598"/>
    <lineage>
        <taxon>Bacteria</taxon>
        <taxon>Pseudomonadati</taxon>
        <taxon>Acidobacteriota</taxon>
        <taxon>Terriglobia</taxon>
        <taxon>Bryobacterales</taxon>
        <taxon>Bryobacteraceae</taxon>
        <taxon>Paludibaculum</taxon>
    </lineage>
</organism>